<evidence type="ECO:0000256" key="6">
    <source>
        <dbReference type="ARBA" id="ARBA00023054"/>
    </source>
</evidence>
<organism evidence="11 12">
    <name type="scientific">Brachionus calyciflorus</name>
    <dbReference type="NCBI Taxonomy" id="104777"/>
    <lineage>
        <taxon>Eukaryota</taxon>
        <taxon>Metazoa</taxon>
        <taxon>Spiralia</taxon>
        <taxon>Gnathifera</taxon>
        <taxon>Rotifera</taxon>
        <taxon>Eurotatoria</taxon>
        <taxon>Monogononta</taxon>
        <taxon>Pseudotrocha</taxon>
        <taxon>Ploima</taxon>
        <taxon>Brachionidae</taxon>
        <taxon>Brachionus</taxon>
    </lineage>
</organism>
<keyword evidence="12" id="KW-1185">Reference proteome</keyword>
<evidence type="ECO:0000256" key="8">
    <source>
        <dbReference type="ARBA" id="ARBA00023328"/>
    </source>
</evidence>
<sequence>MDGSQQRVVDYAITDPKTLYEILKNLNINISFKDIKQPNIETLVTIYRGFLDMCLSIKAPLHDEIPIEAITNFSDDIVKSQSDTFRFLQLYSLINYFYTLMGSAYSMMEIFNPTKKMYFKQMSSVINFARFLLDELNEYGTIQDKNKAYCEKCNALLKECNDFDIKIDTLQIEAKQKKPLIDSAKKRIANLKEKQMKLREVRNKLTQKHDIAKKDEHTYTTEKDDLNEKINTLQKRMKLYETLLIKSPDRLRKDLEKTGIRIIDLQNLIKNKRLENDELKVNVDDRDRFIMIAIKTRDFLEDFFNIEIQRANVKYKEIKKMEQEIMTINYTVRELENLIDDKTKTKKAIELQVQTKTQEFEQQMAKLQREEQEISTKIQECLAQIQQRETENDQLNEEINKVVKRIQEFIALSFKQTEICQREERLISARFNAEEAYLLDFQKETLNKVEQVTKVQKSLDEFLDKAFEEFNKFKTINFNNF</sequence>
<evidence type="ECO:0000256" key="3">
    <source>
        <dbReference type="ARBA" id="ARBA00022454"/>
    </source>
</evidence>
<evidence type="ECO:0000256" key="5">
    <source>
        <dbReference type="ARBA" id="ARBA00022776"/>
    </source>
</evidence>
<keyword evidence="8" id="KW-0137">Centromere</keyword>
<evidence type="ECO:0000259" key="10">
    <source>
        <dbReference type="Pfam" id="PF03800"/>
    </source>
</evidence>
<dbReference type="AlphaFoldDB" id="A0A813RZU3"/>
<comment type="subcellular location">
    <subcellularLocation>
        <location evidence="1">Chromosome</location>
        <location evidence="1">Centromere</location>
    </subcellularLocation>
</comment>
<dbReference type="InterPro" id="IPR038275">
    <property type="entry name" value="Nuf2_N_sf"/>
</dbReference>
<dbReference type="OrthoDB" id="8194677at2759"/>
<reference evidence="11" key="1">
    <citation type="submission" date="2021-02" db="EMBL/GenBank/DDBJ databases">
        <authorList>
            <person name="Nowell W R."/>
        </authorList>
    </citation>
    <scope>NUCLEOTIDE SEQUENCE</scope>
    <source>
        <strain evidence="11">Ploen Becks lab</strain>
    </source>
</reference>
<feature type="coiled-coil region" evidence="9">
    <location>
        <begin position="318"/>
        <end position="412"/>
    </location>
</feature>
<evidence type="ECO:0000256" key="9">
    <source>
        <dbReference type="SAM" id="Coils"/>
    </source>
</evidence>
<keyword evidence="3" id="KW-0158">Chromosome</keyword>
<gene>
    <name evidence="11" type="ORF">OXX778_LOCUS5886</name>
</gene>
<evidence type="ECO:0000256" key="1">
    <source>
        <dbReference type="ARBA" id="ARBA00004584"/>
    </source>
</evidence>
<evidence type="ECO:0000313" key="12">
    <source>
        <dbReference type="Proteomes" id="UP000663879"/>
    </source>
</evidence>
<proteinExistence type="inferred from homology"/>
<feature type="coiled-coil region" evidence="9">
    <location>
        <begin position="181"/>
        <end position="282"/>
    </location>
</feature>
<name>A0A813RZU3_9BILA</name>
<dbReference type="GO" id="GO:0031262">
    <property type="term" value="C:Ndc80 complex"/>
    <property type="evidence" value="ECO:0007669"/>
    <property type="project" value="InterPro"/>
</dbReference>
<dbReference type="GO" id="GO:0051301">
    <property type="term" value="P:cell division"/>
    <property type="evidence" value="ECO:0007669"/>
    <property type="project" value="UniProtKB-KW"/>
</dbReference>
<evidence type="ECO:0000256" key="4">
    <source>
        <dbReference type="ARBA" id="ARBA00022618"/>
    </source>
</evidence>
<comment type="similarity">
    <text evidence="2">Belongs to the NUF2 family.</text>
</comment>
<dbReference type="EMBL" id="CAJNOC010000666">
    <property type="protein sequence ID" value="CAF0789350.1"/>
    <property type="molecule type" value="Genomic_DNA"/>
</dbReference>
<evidence type="ECO:0000256" key="2">
    <source>
        <dbReference type="ARBA" id="ARBA00005498"/>
    </source>
</evidence>
<keyword evidence="5" id="KW-0498">Mitosis</keyword>
<keyword evidence="6 9" id="KW-0175">Coiled coil</keyword>
<evidence type="ECO:0000256" key="7">
    <source>
        <dbReference type="ARBA" id="ARBA00023306"/>
    </source>
</evidence>
<dbReference type="InterPro" id="IPR005549">
    <property type="entry name" value="Kinetochore_Nuf2_N"/>
</dbReference>
<keyword evidence="7" id="KW-0131">Cell cycle</keyword>
<comment type="caution">
    <text evidence="11">The sequence shown here is derived from an EMBL/GenBank/DDBJ whole genome shotgun (WGS) entry which is preliminary data.</text>
</comment>
<protein>
    <recommendedName>
        <fullName evidence="10">Kinetochore protein Nuf2 N-terminal domain-containing protein</fullName>
    </recommendedName>
</protein>
<dbReference type="Gene3D" id="1.10.418.60">
    <property type="entry name" value="Ncd80 complex, Nuf2 subunit"/>
    <property type="match status" value="1"/>
</dbReference>
<dbReference type="Pfam" id="PF03800">
    <property type="entry name" value="Nuf2"/>
    <property type="match status" value="1"/>
</dbReference>
<evidence type="ECO:0000313" key="11">
    <source>
        <dbReference type="EMBL" id="CAF0789350.1"/>
    </source>
</evidence>
<accession>A0A813RZU3</accession>
<feature type="domain" description="Kinetochore protein Nuf2 N-terminal" evidence="10">
    <location>
        <begin position="13"/>
        <end position="146"/>
    </location>
</feature>
<dbReference type="Proteomes" id="UP000663879">
    <property type="component" value="Unassembled WGS sequence"/>
</dbReference>
<keyword evidence="4" id="KW-0132">Cell division</keyword>